<feature type="region of interest" description="Disordered" evidence="1">
    <location>
        <begin position="208"/>
        <end position="254"/>
    </location>
</feature>
<proteinExistence type="predicted"/>
<evidence type="ECO:0000313" key="3">
    <source>
        <dbReference type="EMBL" id="KAG9440132.1"/>
    </source>
</evidence>
<comment type="caution">
    <text evidence="3">The sequence shown here is derived from an EMBL/GenBank/DDBJ whole genome shotgun (WGS) entry which is preliminary data.</text>
</comment>
<dbReference type="GO" id="GO:0015074">
    <property type="term" value="P:DNA integration"/>
    <property type="evidence" value="ECO:0007669"/>
    <property type="project" value="InterPro"/>
</dbReference>
<dbReference type="Pfam" id="PF00665">
    <property type="entry name" value="rve"/>
    <property type="match status" value="1"/>
</dbReference>
<dbReference type="InterPro" id="IPR025724">
    <property type="entry name" value="GAG-pre-integrase_dom"/>
</dbReference>
<feature type="region of interest" description="Disordered" evidence="1">
    <location>
        <begin position="671"/>
        <end position="718"/>
    </location>
</feature>
<feature type="compositionally biased region" description="Low complexity" evidence="1">
    <location>
        <begin position="671"/>
        <end position="683"/>
    </location>
</feature>
<name>A0AAV7DX99_ARIFI</name>
<dbReference type="Pfam" id="PF13976">
    <property type="entry name" value="gag_pre-integrs"/>
    <property type="match status" value="1"/>
</dbReference>
<dbReference type="GO" id="GO:0003676">
    <property type="term" value="F:nucleic acid binding"/>
    <property type="evidence" value="ECO:0007669"/>
    <property type="project" value="InterPro"/>
</dbReference>
<dbReference type="InterPro" id="IPR001584">
    <property type="entry name" value="Integrase_cat-core"/>
</dbReference>
<dbReference type="Pfam" id="PF07727">
    <property type="entry name" value="RVT_2"/>
    <property type="match status" value="1"/>
</dbReference>
<dbReference type="InterPro" id="IPR043502">
    <property type="entry name" value="DNA/RNA_pol_sf"/>
</dbReference>
<organism evidence="3 4">
    <name type="scientific">Aristolochia fimbriata</name>
    <name type="common">White veined hardy Dutchman's pipe vine</name>
    <dbReference type="NCBI Taxonomy" id="158543"/>
    <lineage>
        <taxon>Eukaryota</taxon>
        <taxon>Viridiplantae</taxon>
        <taxon>Streptophyta</taxon>
        <taxon>Embryophyta</taxon>
        <taxon>Tracheophyta</taxon>
        <taxon>Spermatophyta</taxon>
        <taxon>Magnoliopsida</taxon>
        <taxon>Magnoliidae</taxon>
        <taxon>Piperales</taxon>
        <taxon>Aristolochiaceae</taxon>
        <taxon>Aristolochia</taxon>
    </lineage>
</organism>
<dbReference type="PANTHER" id="PTHR11439">
    <property type="entry name" value="GAG-POL-RELATED RETROTRANSPOSON"/>
    <property type="match status" value="1"/>
</dbReference>
<feature type="compositionally biased region" description="Polar residues" evidence="1">
    <location>
        <begin position="708"/>
        <end position="718"/>
    </location>
</feature>
<dbReference type="CDD" id="cd09272">
    <property type="entry name" value="RNase_HI_RT_Ty1"/>
    <property type="match status" value="1"/>
</dbReference>
<evidence type="ECO:0000259" key="2">
    <source>
        <dbReference type="PROSITE" id="PS50994"/>
    </source>
</evidence>
<dbReference type="InterPro" id="IPR013103">
    <property type="entry name" value="RVT_2"/>
</dbReference>
<dbReference type="PANTHER" id="PTHR11439:SF455">
    <property type="entry name" value="RLK (RECEPTOR-LIKE PROTEIN KINASE) 8, PUTATIVE-RELATED"/>
    <property type="match status" value="1"/>
</dbReference>
<dbReference type="SUPFAM" id="SSF56672">
    <property type="entry name" value="DNA/RNA polymerases"/>
    <property type="match status" value="1"/>
</dbReference>
<reference evidence="3 4" key="1">
    <citation type="submission" date="2021-07" db="EMBL/GenBank/DDBJ databases">
        <title>The Aristolochia fimbriata genome: insights into angiosperm evolution, floral development and chemical biosynthesis.</title>
        <authorList>
            <person name="Jiao Y."/>
        </authorList>
    </citation>
    <scope>NUCLEOTIDE SEQUENCE [LARGE SCALE GENOMIC DNA]</scope>
    <source>
        <strain evidence="3">IBCAS-2021</strain>
        <tissue evidence="3">Leaf</tissue>
    </source>
</reference>
<feature type="domain" description="Integrase catalytic" evidence="2">
    <location>
        <begin position="402"/>
        <end position="568"/>
    </location>
</feature>
<dbReference type="InterPro" id="IPR012337">
    <property type="entry name" value="RNaseH-like_sf"/>
</dbReference>
<dbReference type="Proteomes" id="UP000825729">
    <property type="component" value="Unassembled WGS sequence"/>
</dbReference>
<protein>
    <recommendedName>
        <fullName evidence="2">Integrase catalytic domain-containing protein</fullName>
    </recommendedName>
</protein>
<keyword evidence="4" id="KW-1185">Reference proteome</keyword>
<evidence type="ECO:0000256" key="1">
    <source>
        <dbReference type="SAM" id="MobiDB-lite"/>
    </source>
</evidence>
<dbReference type="InterPro" id="IPR036397">
    <property type="entry name" value="RNaseH_sf"/>
</dbReference>
<dbReference type="Gene3D" id="3.30.420.10">
    <property type="entry name" value="Ribonuclease H-like superfamily/Ribonuclease H"/>
    <property type="match status" value="1"/>
</dbReference>
<accession>A0AAV7DX99</accession>
<evidence type="ECO:0000313" key="4">
    <source>
        <dbReference type="Proteomes" id="UP000825729"/>
    </source>
</evidence>
<gene>
    <name evidence="3" type="ORF">H6P81_020297</name>
</gene>
<sequence length="1288" mass="143590">MVDSSSPQSSSTHHVLIKLDRDNYLLWRQQFLPVFNSQSLMGFVDGSITPPLKYLPTDSSTVTSEYTLWYALDQTIQSWIVATLSNAAIGQTIGLTSASAMWLKLRRGYASTSGPFEPSTVHTSDFAKRHHDDECLSGEPGESLEDQTVTHFVVNGLGLDFEPFAQTVTGQVESVTLDNLTNLLLTQEHRLQLQAQLQNFDNPSRLSLNVAARGSRGGGRGGRGRALRGRGQTTQNGRGYGRSQTDRGDSSNRSLSWYIDSGASHHIASDPSLLTDNGSYTSPDQVMLENGSGLPISAIDTYHLTQSLPLRGEATSGKLLLKGRNKDGLYVIYQNASPSCLLSPVSDCSFWHRRLRHPGAAVMRNVFRCLNIAISNSHNNTTCHACRISKSMSLPFSNSSTCAPSPLHTASADIWGPCPIQSVNGYKYYLSFVDHYSRFTWIYFLTSKSQVHSVFLQFQRLVENQFSTTIKNFQSDGSSEFLSNKFQDNLSTPGIHHLVSCPYTSQQNGLVERKHRHIVEMGLALLAQASMPKSHLDSTFPTATFIINRLPTPVLQSKSPFEVLFHSSPDYSLFRVFGCLCYPHLHPYASHKLEDRSTTCVFLGVSLFSTCPASHTETFTSFGHTSNQATTYTTHCNTDRTFYRHSTCTLHCPSTRTHTYQSRSAPCIPVSPSSLLPSSETPSPSDPPPVHPEPKSSSRPTAPLATHPMTTRSMTNSLKPRTFLTSRHPLSTSLLPPAPTCYSQAVKFPEWRDAMHAEFNALLLNNTWSLVSLPQGHRAIGCKWVFRVKTKADGSIDKYKARLVAKGFNQKEGQDYFETFSPVVKSVTIYTVFTVVVGRRWHIHQLDVNNAFLNGTLTEEVYMTQPPGFLDKSCPNAVCKLHKSLYGLKQSPRAWYHRLTHFLLEFGFILSKADSSLLIQSTAHSITFILVYVDDIIVTSSSSLDIHELIQQLQKEFSVKDLGPLHYFLGIEVIRFLNDLYLAQTKYTRDLLTRLDLTEVKPLSTPVVAASKLSKYEGTPLDDPTTYKATVGALQYFTLTRPDIQYAVNQACQFQQAPTNVHWSAVKHILRYLKATLTHGIIIQPSSELGVDVYSDADWGCCPDDRRSITGFCTFLGGSLISWASKKQPIVARSSAEVEYRALAIAATELTWILQLFKELGVFISQPPILWCDNLSATYIAATYIAANPVFHGRVKHVELDYHFIRERVTFGLLQVRFISTQDQIADVFTKGLSRSQFCKLLSKLRVSPQTPSLQGNVRHPVSPNDIDRVTRRVTHQVSDDNTVGSTR</sequence>
<dbReference type="SUPFAM" id="SSF53098">
    <property type="entry name" value="Ribonuclease H-like"/>
    <property type="match status" value="1"/>
</dbReference>
<dbReference type="PROSITE" id="PS50994">
    <property type="entry name" value="INTEGRASE"/>
    <property type="match status" value="1"/>
</dbReference>
<dbReference type="EMBL" id="JAINDJ010000008">
    <property type="protein sequence ID" value="KAG9440132.1"/>
    <property type="molecule type" value="Genomic_DNA"/>
</dbReference>